<organism evidence="2 3">
    <name type="scientific">Rhinolophus ferrumequinum</name>
    <name type="common">Greater horseshoe bat</name>
    <dbReference type="NCBI Taxonomy" id="59479"/>
    <lineage>
        <taxon>Eukaryota</taxon>
        <taxon>Metazoa</taxon>
        <taxon>Chordata</taxon>
        <taxon>Craniata</taxon>
        <taxon>Vertebrata</taxon>
        <taxon>Euteleostomi</taxon>
        <taxon>Mammalia</taxon>
        <taxon>Eutheria</taxon>
        <taxon>Laurasiatheria</taxon>
        <taxon>Chiroptera</taxon>
        <taxon>Yinpterochiroptera</taxon>
        <taxon>Rhinolophoidea</taxon>
        <taxon>Rhinolophidae</taxon>
        <taxon>Rhinolophinae</taxon>
        <taxon>Rhinolophus</taxon>
    </lineage>
</organism>
<dbReference type="Gene3D" id="3.60.15.10">
    <property type="entry name" value="Ribonuclease Z/Hydroxyacylglutathione hydrolase-like"/>
    <property type="match status" value="1"/>
</dbReference>
<accession>A0A671FJZ9</accession>
<reference evidence="2" key="2">
    <citation type="submission" date="2025-09" db="UniProtKB">
        <authorList>
            <consortium name="Ensembl"/>
        </authorList>
    </citation>
    <scope>IDENTIFICATION</scope>
</reference>
<dbReference type="PANTHER" id="PTHR11935">
    <property type="entry name" value="BETA LACTAMASE DOMAIN"/>
    <property type="match status" value="1"/>
</dbReference>
<evidence type="ECO:0008006" key="4">
    <source>
        <dbReference type="Google" id="ProtNLM"/>
    </source>
</evidence>
<evidence type="ECO:0000313" key="2">
    <source>
        <dbReference type="Ensembl" id="ENSRFEP00010026037.1"/>
    </source>
</evidence>
<name>A0A671FJZ9_RHIFE</name>
<dbReference type="GeneTree" id="ENSGT00940000161924"/>
<feature type="region of interest" description="Disordered" evidence="1">
    <location>
        <begin position="183"/>
        <end position="207"/>
    </location>
</feature>
<dbReference type="GO" id="GO:0004416">
    <property type="term" value="F:hydroxyacylglutathione hydrolase activity"/>
    <property type="evidence" value="ECO:0007669"/>
    <property type="project" value="TreeGrafter"/>
</dbReference>
<evidence type="ECO:0000256" key="1">
    <source>
        <dbReference type="SAM" id="MobiDB-lite"/>
    </source>
</evidence>
<dbReference type="Ensembl" id="ENSRFET00010028294.1">
    <property type="protein sequence ID" value="ENSRFEP00010026037.1"/>
    <property type="gene ID" value="ENSRFEG00010017289.1"/>
</dbReference>
<dbReference type="Proteomes" id="UP000472240">
    <property type="component" value="Unplaced"/>
</dbReference>
<sequence length="207" mass="22907">MEVRVIPVLEHNYVCLVIEEHTREAVPVDMAMPKSIVGREGGSLTTVLTMHHHWDNAELARLRPGLVVLGADECLCTLTHAQAPCEKLRFGALHVCCFLMSGHTCRPMSYFLWEDKYLIRLPCFWIPLPRAHPPYVPLTPYTSAWERPWAPCLVTVCRPSLPLPLGPASPHNPQAVHPLYARTGQTGRGEGEHGRVLGSGEGPGQVG</sequence>
<dbReference type="SUPFAM" id="SSF56281">
    <property type="entry name" value="Metallo-hydrolase/oxidoreductase"/>
    <property type="match status" value="1"/>
</dbReference>
<dbReference type="AlphaFoldDB" id="A0A671FJZ9"/>
<protein>
    <recommendedName>
        <fullName evidence="4">Hydroxyacylglutathione hydrolase like</fullName>
    </recommendedName>
</protein>
<feature type="compositionally biased region" description="Gly residues" evidence="1">
    <location>
        <begin position="197"/>
        <end position="207"/>
    </location>
</feature>
<dbReference type="InParanoid" id="A0A671FJZ9"/>
<proteinExistence type="predicted"/>
<dbReference type="PANTHER" id="PTHR11935:SF77">
    <property type="entry name" value="HYDROXYACYLGLUTATHIONE HYDROLASE-LIKE PROTEIN"/>
    <property type="match status" value="1"/>
</dbReference>
<evidence type="ECO:0000313" key="3">
    <source>
        <dbReference type="Proteomes" id="UP000472240"/>
    </source>
</evidence>
<keyword evidence="3" id="KW-1185">Reference proteome</keyword>
<dbReference type="InterPro" id="IPR036866">
    <property type="entry name" value="RibonucZ/Hydroxyglut_hydro"/>
</dbReference>
<reference evidence="2" key="1">
    <citation type="submission" date="2025-08" db="UniProtKB">
        <authorList>
            <consortium name="Ensembl"/>
        </authorList>
    </citation>
    <scope>IDENTIFICATION</scope>
</reference>